<dbReference type="Gene3D" id="3.40.33.10">
    <property type="entry name" value="CAP"/>
    <property type="match status" value="1"/>
</dbReference>
<keyword evidence="4" id="KW-1185">Reference proteome</keyword>
<dbReference type="SUPFAM" id="SSF55797">
    <property type="entry name" value="PR-1-like"/>
    <property type="match status" value="1"/>
</dbReference>
<dbReference type="Pfam" id="PF00188">
    <property type="entry name" value="CAP"/>
    <property type="match status" value="1"/>
</dbReference>
<dbReference type="EMBL" id="JPYA02000002">
    <property type="protein sequence ID" value="MEB3750996.1"/>
    <property type="molecule type" value="Genomic_DNA"/>
</dbReference>
<gene>
    <name evidence="3" type="ORF">EP10_001837</name>
</gene>
<evidence type="ECO:0000259" key="1">
    <source>
        <dbReference type="Pfam" id="PF00188"/>
    </source>
</evidence>
<dbReference type="PANTHER" id="PTHR31157">
    <property type="entry name" value="SCP DOMAIN-CONTAINING PROTEIN"/>
    <property type="match status" value="1"/>
</dbReference>
<dbReference type="Proteomes" id="UP000029267">
    <property type="component" value="Unassembled WGS sequence"/>
</dbReference>
<reference evidence="3 4" key="1">
    <citation type="journal article" date="2014" name="Genome Announc.">
        <title>Draft Genome Sequence of Geobacillus icigianus Strain G1w1T Isolated from Hot Springs in the Valley of Geysers, Kamchatka (Russian Federation).</title>
        <authorList>
            <person name="Bryanskaya A.V."/>
            <person name="Rozanov A.S."/>
            <person name="Logacheva M.D."/>
            <person name="Kotenko A.V."/>
            <person name="Peltek S.E."/>
        </authorList>
    </citation>
    <scope>NUCLEOTIDE SEQUENCE [LARGE SCALE GENOMIC DNA]</scope>
    <source>
        <strain evidence="3 4">G1w1</strain>
    </source>
</reference>
<proteinExistence type="predicted"/>
<evidence type="ECO:0000259" key="2">
    <source>
        <dbReference type="Pfam" id="PF14504"/>
    </source>
</evidence>
<dbReference type="Pfam" id="PF14504">
    <property type="entry name" value="CAP_assoc_N"/>
    <property type="match status" value="1"/>
</dbReference>
<name>A0ABU6BGF8_9BACL</name>
<protein>
    <recommendedName>
        <fullName evidence="5">Serine protease</fullName>
    </recommendedName>
</protein>
<feature type="domain" description="CAP-associated" evidence="2">
    <location>
        <begin position="138"/>
        <end position="272"/>
    </location>
</feature>
<evidence type="ECO:0008006" key="5">
    <source>
        <dbReference type="Google" id="ProtNLM"/>
    </source>
</evidence>
<evidence type="ECO:0000313" key="4">
    <source>
        <dbReference type="Proteomes" id="UP000029267"/>
    </source>
</evidence>
<feature type="domain" description="SCP" evidence="1">
    <location>
        <begin position="292"/>
        <end position="404"/>
    </location>
</feature>
<dbReference type="CDD" id="cd05379">
    <property type="entry name" value="CAP_bacterial"/>
    <property type="match status" value="1"/>
</dbReference>
<dbReference type="RefSeq" id="WP_033022551.1">
    <property type="nucleotide sequence ID" value="NZ_JPYA02000002.1"/>
</dbReference>
<dbReference type="InterPro" id="IPR014044">
    <property type="entry name" value="CAP_dom"/>
</dbReference>
<accession>A0ABU6BGF8</accession>
<dbReference type="InterPro" id="IPR035940">
    <property type="entry name" value="CAP_sf"/>
</dbReference>
<evidence type="ECO:0000313" key="3">
    <source>
        <dbReference type="EMBL" id="MEB3750996.1"/>
    </source>
</evidence>
<organism evidence="3 4">
    <name type="scientific">Geobacillus icigianus</name>
    <dbReference type="NCBI Taxonomy" id="1430331"/>
    <lineage>
        <taxon>Bacteria</taxon>
        <taxon>Bacillati</taxon>
        <taxon>Bacillota</taxon>
        <taxon>Bacilli</taxon>
        <taxon>Bacillales</taxon>
        <taxon>Anoxybacillaceae</taxon>
        <taxon>Geobacillus</taxon>
    </lineage>
</organism>
<comment type="caution">
    <text evidence="3">The sequence shown here is derived from an EMBL/GenBank/DDBJ whole genome shotgun (WGS) entry which is preliminary data.</text>
</comment>
<sequence>MRKWGQTLTIGILLAAVGWLWVPSTSMVKAGGCEERVGTEKVRWAGAELKPGQIGRVTVAAPTELWLSTKAVETLPSGAVYRVYALGNGYFDVGQGYAIKNDARVRYETPAKEKLVAALCVQQAKTSMADVAMNGVAIGDSRAKVEAMYGKAKRKTKNAYGLYWEAYDQGGYKNFLMVSYERDRVAAMYTNQPIVQTKNGVGIGTAKTAVKVRYGRPLSFIQKENVYYNIQSEEYDTYLVNGRYLTFFYDRYNNNRVDGVLVVNRALEDEKPGFYGTTTEELRAAYEYQIFDLANAARRLHGLPALVWDAKAAAAAREHSEDMAVHRYFSHTNLQGLSPYDRLKRHGIVYHVAGENIAYGQYDAIFVHEAWMHSLGHRQNLLYPNFTRLGVGVAFTSFHQPYYSQEFYAP</sequence>
<dbReference type="InterPro" id="IPR029410">
    <property type="entry name" value="CAP_assoc"/>
</dbReference>
<dbReference type="PANTHER" id="PTHR31157:SF1">
    <property type="entry name" value="SCP DOMAIN-CONTAINING PROTEIN"/>
    <property type="match status" value="1"/>
</dbReference>